<dbReference type="RefSeq" id="WP_132004224.1">
    <property type="nucleotide sequence ID" value="NZ_JBHUNN010000002.1"/>
</dbReference>
<organism evidence="1 2">
    <name type="scientific">Camelimonas lactis</name>
    <dbReference type="NCBI Taxonomy" id="659006"/>
    <lineage>
        <taxon>Bacteria</taxon>
        <taxon>Pseudomonadati</taxon>
        <taxon>Pseudomonadota</taxon>
        <taxon>Alphaproteobacteria</taxon>
        <taxon>Hyphomicrobiales</taxon>
        <taxon>Chelatococcaceae</taxon>
        <taxon>Camelimonas</taxon>
    </lineage>
</organism>
<dbReference type="GO" id="GO:0043165">
    <property type="term" value="P:Gram-negative-bacterium-type cell outer membrane assembly"/>
    <property type="evidence" value="ECO:0007669"/>
    <property type="project" value="InterPro"/>
</dbReference>
<evidence type="ECO:0000313" key="1">
    <source>
        <dbReference type="EMBL" id="TCO14667.1"/>
    </source>
</evidence>
<sequence>MSSSESGHAVRSRLRSMRLLPLLAVGVSLSLGGCFRPLYGTSPTGHNVADQLASVDVVVVPKTSQERLAHYVEQELRFNLNGSGRPAAKAYRLELDLSQEVLTSSVNQATGQAVAAILRIKANYKLIESGSTKVVAEGAASASAGYDRTPQRYSNLRAARDAEIRASKVLAEQLQTKLAGWFVARR</sequence>
<dbReference type="Gene3D" id="3.30.160.150">
    <property type="entry name" value="Lipoprotein like domain"/>
    <property type="match status" value="1"/>
</dbReference>
<dbReference type="Proteomes" id="UP000294881">
    <property type="component" value="Unassembled WGS sequence"/>
</dbReference>
<reference evidence="1 2" key="1">
    <citation type="submission" date="2019-03" db="EMBL/GenBank/DDBJ databases">
        <title>Genomic Encyclopedia of Type Strains, Phase IV (KMG-IV): sequencing the most valuable type-strain genomes for metagenomic binning, comparative biology and taxonomic classification.</title>
        <authorList>
            <person name="Goeker M."/>
        </authorList>
    </citation>
    <scope>NUCLEOTIDE SEQUENCE [LARGE SCALE GENOMIC DNA]</scope>
    <source>
        <strain evidence="1 2">DSM 22958</strain>
    </source>
</reference>
<proteinExistence type="predicted"/>
<dbReference type="GO" id="GO:0019867">
    <property type="term" value="C:outer membrane"/>
    <property type="evidence" value="ECO:0007669"/>
    <property type="project" value="InterPro"/>
</dbReference>
<protein>
    <submittedName>
        <fullName evidence="1">LPS-assembly lipoprotein</fullName>
    </submittedName>
</protein>
<name>A0A4R2GV19_9HYPH</name>
<accession>A0A4R2GV19</accession>
<keyword evidence="1" id="KW-0449">Lipoprotein</keyword>
<comment type="caution">
    <text evidence="1">The sequence shown here is derived from an EMBL/GenBank/DDBJ whole genome shotgun (WGS) entry which is preliminary data.</text>
</comment>
<dbReference type="OrthoDB" id="7678210at2"/>
<gene>
    <name evidence="1" type="ORF">EV666_103175</name>
</gene>
<dbReference type="EMBL" id="SLWL01000003">
    <property type="protein sequence ID" value="TCO14667.1"/>
    <property type="molecule type" value="Genomic_DNA"/>
</dbReference>
<dbReference type="AlphaFoldDB" id="A0A4R2GV19"/>
<keyword evidence="2" id="KW-1185">Reference proteome</keyword>
<evidence type="ECO:0000313" key="2">
    <source>
        <dbReference type="Proteomes" id="UP000294881"/>
    </source>
</evidence>